<dbReference type="SUPFAM" id="SSF82199">
    <property type="entry name" value="SET domain"/>
    <property type="match status" value="1"/>
</dbReference>
<comment type="caution">
    <text evidence="3">The sequence shown here is derived from an EMBL/GenBank/DDBJ whole genome shotgun (WGS) entry which is preliminary data.</text>
</comment>
<dbReference type="PANTHER" id="PTHR13271">
    <property type="entry name" value="UNCHARACTERIZED PUTATIVE METHYLTRANSFERASE"/>
    <property type="match status" value="1"/>
</dbReference>
<dbReference type="InterPro" id="IPR050600">
    <property type="entry name" value="SETD3_SETD6_MTase"/>
</dbReference>
<dbReference type="PROSITE" id="PS50280">
    <property type="entry name" value="SET"/>
    <property type="match status" value="1"/>
</dbReference>
<dbReference type="CDD" id="cd10527">
    <property type="entry name" value="SET_LSMT"/>
    <property type="match status" value="1"/>
</dbReference>
<dbReference type="PANTHER" id="PTHR13271:SF151">
    <property type="entry name" value="SET DOMAIN-CONTAINING PROTEIN 4"/>
    <property type="match status" value="1"/>
</dbReference>
<dbReference type="InterPro" id="IPR001214">
    <property type="entry name" value="SET_dom"/>
</dbReference>
<evidence type="ECO:0000259" key="2">
    <source>
        <dbReference type="PROSITE" id="PS50280"/>
    </source>
</evidence>
<gene>
    <name evidence="3" type="ORF">TrCOL_g4003</name>
</gene>
<evidence type="ECO:0000313" key="3">
    <source>
        <dbReference type="EMBL" id="GMI45234.1"/>
    </source>
</evidence>
<dbReference type="AlphaFoldDB" id="A0A9W7LC72"/>
<dbReference type="EMBL" id="BRYA01000240">
    <property type="protein sequence ID" value="GMI45234.1"/>
    <property type="molecule type" value="Genomic_DNA"/>
</dbReference>
<sequence length="286" mass="30904">MFLFQVCFLLSTILTQSLTLSTTGSSDVFIETWSSKAGIIKVGVGVRTDQRSIAGRGIFATRDIREGEVVASIPNGLVLMGKGDGWAGEITNAVKALKGGGGRRGEGGGSGEDSRVEWIDGWEGGGCKSWDDVCACVGGEGAFNGREELREMVRLRLEDRLQGFRQISYLDASDLELYALVCSRACHLGPSWGEGAVGVIPYFDYLNHHDDPSRVNVGLESFGQVLSRTPEGPGRPDPGTMNEKDMLIVAKKDVREGEELLTSYVDEDDEGGDVRKIITWGFSTLS</sequence>
<evidence type="ECO:0000313" key="4">
    <source>
        <dbReference type="Proteomes" id="UP001165065"/>
    </source>
</evidence>
<organism evidence="3 4">
    <name type="scientific">Triparma columacea</name>
    <dbReference type="NCBI Taxonomy" id="722753"/>
    <lineage>
        <taxon>Eukaryota</taxon>
        <taxon>Sar</taxon>
        <taxon>Stramenopiles</taxon>
        <taxon>Ochrophyta</taxon>
        <taxon>Bolidophyceae</taxon>
        <taxon>Parmales</taxon>
        <taxon>Triparmaceae</taxon>
        <taxon>Triparma</taxon>
    </lineage>
</organism>
<accession>A0A9W7LC72</accession>
<feature type="domain" description="SET" evidence="2">
    <location>
        <begin position="42"/>
        <end position="265"/>
    </location>
</feature>
<dbReference type="OrthoDB" id="341421at2759"/>
<reference evidence="4" key="1">
    <citation type="journal article" date="2023" name="Commun. Biol.">
        <title>Genome analysis of Parmales, the sister group of diatoms, reveals the evolutionary specialization of diatoms from phago-mixotrophs to photoautotrophs.</title>
        <authorList>
            <person name="Ban H."/>
            <person name="Sato S."/>
            <person name="Yoshikawa S."/>
            <person name="Yamada K."/>
            <person name="Nakamura Y."/>
            <person name="Ichinomiya M."/>
            <person name="Sato N."/>
            <person name="Blanc-Mathieu R."/>
            <person name="Endo H."/>
            <person name="Kuwata A."/>
            <person name="Ogata H."/>
        </authorList>
    </citation>
    <scope>NUCLEOTIDE SEQUENCE [LARGE SCALE GENOMIC DNA]</scope>
</reference>
<name>A0A9W7LC72_9STRA</name>
<feature type="signal peptide" evidence="1">
    <location>
        <begin position="1"/>
        <end position="19"/>
    </location>
</feature>
<keyword evidence="4" id="KW-1185">Reference proteome</keyword>
<dbReference type="Pfam" id="PF00856">
    <property type="entry name" value="SET"/>
    <property type="match status" value="1"/>
</dbReference>
<dbReference type="GO" id="GO:0016279">
    <property type="term" value="F:protein-lysine N-methyltransferase activity"/>
    <property type="evidence" value="ECO:0007669"/>
    <property type="project" value="TreeGrafter"/>
</dbReference>
<evidence type="ECO:0000256" key="1">
    <source>
        <dbReference type="SAM" id="SignalP"/>
    </source>
</evidence>
<keyword evidence="1" id="KW-0732">Signal</keyword>
<dbReference type="Proteomes" id="UP001165065">
    <property type="component" value="Unassembled WGS sequence"/>
</dbReference>
<dbReference type="InterPro" id="IPR046341">
    <property type="entry name" value="SET_dom_sf"/>
</dbReference>
<dbReference type="Gene3D" id="3.90.1410.10">
    <property type="entry name" value="set domain protein methyltransferase, domain 1"/>
    <property type="match status" value="2"/>
</dbReference>
<protein>
    <recommendedName>
        <fullName evidence="2">SET domain-containing protein</fullName>
    </recommendedName>
</protein>
<proteinExistence type="predicted"/>
<feature type="chain" id="PRO_5040981622" description="SET domain-containing protein" evidence="1">
    <location>
        <begin position="20"/>
        <end position="286"/>
    </location>
</feature>